<dbReference type="Proteomes" id="UP000000657">
    <property type="component" value="Chromosome"/>
</dbReference>
<organism evidence="2 3">
    <name type="scientific">Frankia alni (strain DSM 45986 / CECT 9034 / ACN14a)</name>
    <dbReference type="NCBI Taxonomy" id="326424"/>
    <lineage>
        <taxon>Bacteria</taxon>
        <taxon>Bacillati</taxon>
        <taxon>Actinomycetota</taxon>
        <taxon>Actinomycetes</taxon>
        <taxon>Frankiales</taxon>
        <taxon>Frankiaceae</taxon>
        <taxon>Frankia</taxon>
    </lineage>
</organism>
<dbReference type="SUPFAM" id="SSF52266">
    <property type="entry name" value="SGNH hydrolase"/>
    <property type="match status" value="1"/>
</dbReference>
<feature type="compositionally biased region" description="Acidic residues" evidence="1">
    <location>
        <begin position="234"/>
        <end position="245"/>
    </location>
</feature>
<dbReference type="HOGENOM" id="CLU_076054_0_0_11"/>
<evidence type="ECO:0000256" key="1">
    <source>
        <dbReference type="SAM" id="MobiDB-lite"/>
    </source>
</evidence>
<dbReference type="eggNOG" id="ENOG502ZTU5">
    <property type="taxonomic scope" value="Bacteria"/>
</dbReference>
<reference evidence="2 3" key="1">
    <citation type="journal article" date="2007" name="Genome Res.">
        <title>Genome characteristics of facultatively symbiotic Frankia sp. strains reflect host range and host plant biogeography.</title>
        <authorList>
            <person name="Normand P."/>
            <person name="Lapierre P."/>
            <person name="Tisa L.S."/>
            <person name="Gogarten J.P."/>
            <person name="Alloisio N."/>
            <person name="Bagnarol E."/>
            <person name="Bassi C.A."/>
            <person name="Berry A.M."/>
            <person name="Bickhart D.M."/>
            <person name="Choisne N."/>
            <person name="Couloux A."/>
            <person name="Cournoyer B."/>
            <person name="Cruveiller S."/>
            <person name="Daubin V."/>
            <person name="Demange N."/>
            <person name="Francino M.P."/>
            <person name="Goltsman E."/>
            <person name="Huang Y."/>
            <person name="Kopp O.R."/>
            <person name="Labarre L."/>
            <person name="Lapidus A."/>
            <person name="Lavire C."/>
            <person name="Marechal J."/>
            <person name="Martinez M."/>
            <person name="Mastronunzio J.E."/>
            <person name="Mullin B.C."/>
            <person name="Niemann J."/>
            <person name="Pujic P."/>
            <person name="Rawnsley T."/>
            <person name="Rouy Z."/>
            <person name="Schenowitz C."/>
            <person name="Sellstedt A."/>
            <person name="Tavares F."/>
            <person name="Tomkins J.P."/>
            <person name="Vallenet D."/>
            <person name="Valverde C."/>
            <person name="Wall L.G."/>
            <person name="Wang Y."/>
            <person name="Medigue C."/>
            <person name="Benson D.R."/>
        </authorList>
    </citation>
    <scope>NUCLEOTIDE SEQUENCE [LARGE SCALE GENOMIC DNA]</scope>
    <source>
        <strain evidence="3">DSM 45986 / CECT 9034 / ACN14a</strain>
    </source>
</reference>
<protein>
    <recommendedName>
        <fullName evidence="4">SGNH domain-containing protein</fullName>
    </recommendedName>
</protein>
<dbReference type="InterPro" id="IPR036514">
    <property type="entry name" value="SGNH_hydro_sf"/>
</dbReference>
<gene>
    <name evidence="2" type="ordered locus">FRAAL1743</name>
</gene>
<sequence>MFVVAVVLVAGTVAVNRTSHDHPRVAMWGDSLAWEAGASFSRTVRADGHSQVLVRTWGGTAPCDWLTDIRDQSRRWRPTVAALAFSGNQGTACMRGRDLVTAYREDVTQAVEVLTGRGTEVVLVDAPPRRDQPVDAAGLTPLDRVWRQIAATHQRTRVAPAGRAITADGRYAATLPCAVGETCGPGGMVTVRSPDGTHFCPLVQPPMTACPVPSPGAVRYGTAIAREALSQPDDTGDGGDSDPGDSPDRGGTVSPGTGSGDGQRVAGPPGGRSPRT</sequence>
<evidence type="ECO:0000313" key="3">
    <source>
        <dbReference type="Proteomes" id="UP000000657"/>
    </source>
</evidence>
<dbReference type="Gene3D" id="3.40.50.1110">
    <property type="entry name" value="SGNH hydrolase"/>
    <property type="match status" value="1"/>
</dbReference>
<keyword evidence="3" id="KW-1185">Reference proteome</keyword>
<dbReference type="EMBL" id="CT573213">
    <property type="protein sequence ID" value="CAJ60395.1"/>
    <property type="molecule type" value="Genomic_DNA"/>
</dbReference>
<proteinExistence type="predicted"/>
<dbReference type="KEGG" id="fal:FRAAL1743"/>
<dbReference type="InterPro" id="IPR007407">
    <property type="entry name" value="DUF459"/>
</dbReference>
<dbReference type="AlphaFoldDB" id="Q0RPY3"/>
<evidence type="ECO:0008006" key="4">
    <source>
        <dbReference type="Google" id="ProtNLM"/>
    </source>
</evidence>
<name>Q0RPY3_FRAAA</name>
<evidence type="ECO:0000313" key="2">
    <source>
        <dbReference type="EMBL" id="CAJ60395.1"/>
    </source>
</evidence>
<feature type="region of interest" description="Disordered" evidence="1">
    <location>
        <begin position="227"/>
        <end position="276"/>
    </location>
</feature>
<dbReference type="Pfam" id="PF04311">
    <property type="entry name" value="DUF459"/>
    <property type="match status" value="1"/>
</dbReference>
<accession>Q0RPY3</accession>